<feature type="region of interest" description="Disordered" evidence="2">
    <location>
        <begin position="2584"/>
        <end position="2603"/>
    </location>
</feature>
<feature type="region of interest" description="Disordered" evidence="2">
    <location>
        <begin position="790"/>
        <end position="851"/>
    </location>
</feature>
<dbReference type="RefSeq" id="XP_002952851.1">
    <property type="nucleotide sequence ID" value="XM_002952805.1"/>
</dbReference>
<feature type="compositionally biased region" description="Basic and acidic residues" evidence="2">
    <location>
        <begin position="1025"/>
        <end position="1038"/>
    </location>
</feature>
<feature type="compositionally biased region" description="Low complexity" evidence="2">
    <location>
        <begin position="2517"/>
        <end position="2528"/>
    </location>
</feature>
<feature type="compositionally biased region" description="Acidic residues" evidence="2">
    <location>
        <begin position="3637"/>
        <end position="3656"/>
    </location>
</feature>
<dbReference type="GeneID" id="9627586"/>
<feature type="compositionally biased region" description="Low complexity" evidence="2">
    <location>
        <begin position="1234"/>
        <end position="1248"/>
    </location>
</feature>
<feature type="compositionally biased region" description="Low complexity" evidence="2">
    <location>
        <begin position="3496"/>
        <end position="3508"/>
    </location>
</feature>
<dbReference type="eggNOG" id="ENOG502R369">
    <property type="taxonomic scope" value="Eukaryota"/>
</dbReference>
<feature type="compositionally biased region" description="Low complexity" evidence="2">
    <location>
        <begin position="3348"/>
        <end position="3364"/>
    </location>
</feature>
<feature type="compositionally biased region" description="Polar residues" evidence="2">
    <location>
        <begin position="2757"/>
        <end position="2768"/>
    </location>
</feature>
<keyword evidence="5" id="KW-1185">Reference proteome</keyword>
<feature type="compositionally biased region" description="Polar residues" evidence="2">
    <location>
        <begin position="1523"/>
        <end position="1544"/>
    </location>
</feature>
<dbReference type="Pfam" id="PF14309">
    <property type="entry name" value="DUF4378"/>
    <property type="match status" value="1"/>
</dbReference>
<feature type="region of interest" description="Disordered" evidence="2">
    <location>
        <begin position="969"/>
        <end position="994"/>
    </location>
</feature>
<feature type="compositionally biased region" description="Low complexity" evidence="2">
    <location>
        <begin position="4128"/>
        <end position="4145"/>
    </location>
</feature>
<feature type="region of interest" description="Disordered" evidence="2">
    <location>
        <begin position="221"/>
        <end position="288"/>
    </location>
</feature>
<feature type="domain" description="DUF4378" evidence="3">
    <location>
        <begin position="4653"/>
        <end position="4763"/>
    </location>
</feature>
<feature type="compositionally biased region" description="Low complexity" evidence="2">
    <location>
        <begin position="34"/>
        <end position="53"/>
    </location>
</feature>
<dbReference type="InterPro" id="IPR025486">
    <property type="entry name" value="DUF4378"/>
</dbReference>
<feature type="region of interest" description="Disordered" evidence="2">
    <location>
        <begin position="3208"/>
        <end position="3305"/>
    </location>
</feature>
<feature type="compositionally biased region" description="Low complexity" evidence="2">
    <location>
        <begin position="4165"/>
        <end position="4178"/>
    </location>
</feature>
<feature type="region of interest" description="Disordered" evidence="2">
    <location>
        <begin position="2687"/>
        <end position="2997"/>
    </location>
</feature>
<evidence type="ECO:0000313" key="4">
    <source>
        <dbReference type="EMBL" id="EFJ46101.1"/>
    </source>
</evidence>
<organism evidence="5">
    <name type="scientific">Volvox carteri f. nagariensis</name>
    <dbReference type="NCBI Taxonomy" id="3068"/>
    <lineage>
        <taxon>Eukaryota</taxon>
        <taxon>Viridiplantae</taxon>
        <taxon>Chlorophyta</taxon>
        <taxon>core chlorophytes</taxon>
        <taxon>Chlorophyceae</taxon>
        <taxon>CS clade</taxon>
        <taxon>Chlamydomonadales</taxon>
        <taxon>Volvocaceae</taxon>
        <taxon>Volvox</taxon>
    </lineage>
</organism>
<feature type="region of interest" description="Disordered" evidence="2">
    <location>
        <begin position="3052"/>
        <end position="3183"/>
    </location>
</feature>
<evidence type="ECO:0000313" key="5">
    <source>
        <dbReference type="Proteomes" id="UP000001058"/>
    </source>
</evidence>
<feature type="region of interest" description="Disordered" evidence="2">
    <location>
        <begin position="2447"/>
        <end position="2578"/>
    </location>
</feature>
<feature type="region of interest" description="Disordered" evidence="2">
    <location>
        <begin position="2608"/>
        <end position="2658"/>
    </location>
</feature>
<feature type="region of interest" description="Disordered" evidence="2">
    <location>
        <begin position="4441"/>
        <end position="4471"/>
    </location>
</feature>
<feature type="compositionally biased region" description="Low complexity" evidence="2">
    <location>
        <begin position="2392"/>
        <end position="2404"/>
    </location>
</feature>
<feature type="compositionally biased region" description="Polar residues" evidence="2">
    <location>
        <begin position="3072"/>
        <end position="3081"/>
    </location>
</feature>
<feature type="coiled-coil region" evidence="1">
    <location>
        <begin position="298"/>
        <end position="348"/>
    </location>
</feature>
<feature type="region of interest" description="Disordered" evidence="2">
    <location>
        <begin position="4779"/>
        <end position="4799"/>
    </location>
</feature>
<reference evidence="4 5" key="1">
    <citation type="journal article" date="2010" name="Science">
        <title>Genomic analysis of organismal complexity in the multicellular green alga Volvox carteri.</title>
        <authorList>
            <person name="Prochnik S.E."/>
            <person name="Umen J."/>
            <person name="Nedelcu A.M."/>
            <person name="Hallmann A."/>
            <person name="Miller S.M."/>
            <person name="Nishii I."/>
            <person name="Ferris P."/>
            <person name="Kuo A."/>
            <person name="Mitros T."/>
            <person name="Fritz-Laylin L.K."/>
            <person name="Hellsten U."/>
            <person name="Chapman J."/>
            <person name="Simakov O."/>
            <person name="Rensing S.A."/>
            <person name="Terry A."/>
            <person name="Pangilinan J."/>
            <person name="Kapitonov V."/>
            <person name="Jurka J."/>
            <person name="Salamov A."/>
            <person name="Shapiro H."/>
            <person name="Schmutz J."/>
            <person name="Grimwood J."/>
            <person name="Lindquist E."/>
            <person name="Lucas S."/>
            <person name="Grigoriev I.V."/>
            <person name="Schmitt R."/>
            <person name="Kirk D."/>
            <person name="Rokhsar D.S."/>
        </authorList>
    </citation>
    <scope>NUCLEOTIDE SEQUENCE [LARGE SCALE GENOMIC DNA]</scope>
    <source>
        <strain evidence="5">f. Nagariensis / Eve</strain>
    </source>
</reference>
<feature type="region of interest" description="Disordered" evidence="2">
    <location>
        <begin position="412"/>
        <end position="483"/>
    </location>
</feature>
<feature type="compositionally biased region" description="Polar residues" evidence="2">
    <location>
        <begin position="807"/>
        <end position="826"/>
    </location>
</feature>
<feature type="compositionally biased region" description="Low complexity" evidence="2">
    <location>
        <begin position="790"/>
        <end position="800"/>
    </location>
</feature>
<feature type="compositionally biased region" description="Acidic residues" evidence="2">
    <location>
        <begin position="4081"/>
        <end position="4099"/>
    </location>
</feature>
<dbReference type="OrthoDB" id="540727at2759"/>
<feature type="compositionally biased region" description="Polar residues" evidence="2">
    <location>
        <begin position="2555"/>
        <end position="2567"/>
    </location>
</feature>
<feature type="region of interest" description="Disordered" evidence="2">
    <location>
        <begin position="3435"/>
        <end position="3746"/>
    </location>
</feature>
<feature type="region of interest" description="Disordered" evidence="2">
    <location>
        <begin position="3332"/>
        <end position="3398"/>
    </location>
</feature>
<dbReference type="KEGG" id="vcn:VOLCADRAFT_105672"/>
<feature type="region of interest" description="Disordered" evidence="2">
    <location>
        <begin position="2013"/>
        <end position="2250"/>
    </location>
</feature>
<feature type="compositionally biased region" description="Polar residues" evidence="2">
    <location>
        <begin position="1602"/>
        <end position="1612"/>
    </location>
</feature>
<feature type="region of interest" description="Disordered" evidence="2">
    <location>
        <begin position="3816"/>
        <end position="3836"/>
    </location>
</feature>
<feature type="compositionally biased region" description="Gly residues" evidence="2">
    <location>
        <begin position="710"/>
        <end position="728"/>
    </location>
</feature>
<feature type="compositionally biased region" description="Polar residues" evidence="2">
    <location>
        <begin position="2456"/>
        <end position="2470"/>
    </location>
</feature>
<name>D8U2A9_VOLCA</name>
<feature type="region of interest" description="Disordered" evidence="2">
    <location>
        <begin position="4318"/>
        <end position="4394"/>
    </location>
</feature>
<feature type="compositionally biased region" description="Basic and acidic residues" evidence="2">
    <location>
        <begin position="412"/>
        <end position="433"/>
    </location>
</feature>
<feature type="compositionally biased region" description="Polar residues" evidence="2">
    <location>
        <begin position="2792"/>
        <end position="2811"/>
    </location>
</feature>
<feature type="compositionally biased region" description="Polar residues" evidence="2">
    <location>
        <begin position="1464"/>
        <end position="1473"/>
    </location>
</feature>
<dbReference type="Proteomes" id="UP000001058">
    <property type="component" value="Unassembled WGS sequence"/>
</dbReference>
<feature type="compositionally biased region" description="Low complexity" evidence="2">
    <location>
        <begin position="4057"/>
        <end position="4080"/>
    </location>
</feature>
<feature type="compositionally biased region" description="Low complexity" evidence="2">
    <location>
        <begin position="4354"/>
        <end position="4378"/>
    </location>
</feature>
<feature type="region of interest" description="Disordered" evidence="2">
    <location>
        <begin position="525"/>
        <end position="576"/>
    </location>
</feature>
<feature type="compositionally biased region" description="Polar residues" evidence="2">
    <location>
        <begin position="1690"/>
        <end position="1713"/>
    </location>
</feature>
<feature type="compositionally biased region" description="Acidic residues" evidence="2">
    <location>
        <begin position="3365"/>
        <end position="3383"/>
    </location>
</feature>
<feature type="region of interest" description="Disordered" evidence="2">
    <location>
        <begin position="1083"/>
        <end position="1187"/>
    </location>
</feature>
<feature type="region of interest" description="Disordered" evidence="2">
    <location>
        <begin position="1445"/>
        <end position="1891"/>
    </location>
</feature>
<feature type="compositionally biased region" description="Acidic residues" evidence="2">
    <location>
        <begin position="2923"/>
        <end position="2963"/>
    </location>
</feature>
<feature type="compositionally biased region" description="Polar residues" evidence="2">
    <location>
        <begin position="3109"/>
        <end position="3124"/>
    </location>
</feature>
<feature type="compositionally biased region" description="Acidic residues" evidence="2">
    <location>
        <begin position="3132"/>
        <end position="3144"/>
    </location>
</feature>
<feature type="compositionally biased region" description="Polar residues" evidence="2">
    <location>
        <begin position="2484"/>
        <end position="2494"/>
    </location>
</feature>
<feature type="compositionally biased region" description="Low complexity" evidence="2">
    <location>
        <begin position="3694"/>
        <end position="3706"/>
    </location>
</feature>
<keyword evidence="1" id="KW-0175">Coiled coil</keyword>
<feature type="compositionally biased region" description="Low complexity" evidence="2">
    <location>
        <begin position="4230"/>
        <end position="4250"/>
    </location>
</feature>
<feature type="compositionally biased region" description="Acidic residues" evidence="2">
    <location>
        <begin position="3087"/>
        <end position="3096"/>
    </location>
</feature>
<feature type="compositionally biased region" description="Low complexity" evidence="2">
    <location>
        <begin position="1481"/>
        <end position="1504"/>
    </location>
</feature>
<feature type="region of interest" description="Disordered" evidence="2">
    <location>
        <begin position="3852"/>
        <end position="3934"/>
    </location>
</feature>
<feature type="compositionally biased region" description="Acidic residues" evidence="2">
    <location>
        <begin position="4564"/>
        <end position="4575"/>
    </location>
</feature>
<feature type="compositionally biased region" description="Polar residues" evidence="2">
    <location>
        <begin position="970"/>
        <end position="979"/>
    </location>
</feature>
<feature type="region of interest" description="Disordered" evidence="2">
    <location>
        <begin position="4556"/>
        <end position="4575"/>
    </location>
</feature>
<protein>
    <recommendedName>
        <fullName evidence="3">DUF4378 domain-containing protein</fullName>
    </recommendedName>
</protein>
<feature type="compositionally biased region" description="Polar residues" evidence="2">
    <location>
        <begin position="3275"/>
        <end position="3284"/>
    </location>
</feature>
<feature type="compositionally biased region" description="Pro residues" evidence="2">
    <location>
        <begin position="557"/>
        <end position="567"/>
    </location>
</feature>
<dbReference type="STRING" id="3068.D8U2A9"/>
<feature type="compositionally biased region" description="Polar residues" evidence="2">
    <location>
        <begin position="2849"/>
        <end position="2862"/>
    </location>
</feature>
<feature type="region of interest" description="Disordered" evidence="2">
    <location>
        <begin position="4488"/>
        <end position="4542"/>
    </location>
</feature>
<feature type="compositionally biased region" description="Polar residues" evidence="2">
    <location>
        <begin position="3587"/>
        <end position="3600"/>
    </location>
</feature>
<evidence type="ECO:0000256" key="2">
    <source>
        <dbReference type="SAM" id="MobiDB-lite"/>
    </source>
</evidence>
<feature type="region of interest" description="Disordered" evidence="2">
    <location>
        <begin position="695"/>
        <end position="756"/>
    </location>
</feature>
<dbReference type="InParanoid" id="D8U2A9"/>
<dbReference type="EMBL" id="GL378353">
    <property type="protein sequence ID" value="EFJ46101.1"/>
    <property type="molecule type" value="Genomic_DNA"/>
</dbReference>
<feature type="compositionally biased region" description="Low complexity" evidence="2">
    <location>
        <begin position="2729"/>
        <end position="2751"/>
    </location>
</feature>
<feature type="region of interest" description="Disordered" evidence="2">
    <location>
        <begin position="3953"/>
        <end position="3979"/>
    </location>
</feature>
<feature type="compositionally biased region" description="Polar residues" evidence="2">
    <location>
        <begin position="2967"/>
        <end position="2983"/>
    </location>
</feature>
<sequence>MPSQALPVRHSEGDDPERPRLRRTVEHYLGFPGPGASASAGSGPSRRATASSGWALSSEDSDEASPPQRRPQPINAELVKLVASFAPLELAQLKAAEQKARIRKAHAPAAAAAVEIVDAAGDRILPNPVAQKQTEVIQRQAAVSAYVKRLQREQDRLRAEKERRLKAEQDALAAQLDEESKEIRTAAAEVTRVPEAQHASVRRKKAAPALSSVNAALKDLQASATGPDVPEKKPADPRPWRHNMRKQKNTSVSGEAPIGAPREVAARAATGPPPPRNVSPGAAAARAKTLDPVARAQLKEFMERKAKETAAKQQQERAAQLEAKTAQLRVLKAEMAKARDRAQKYAETAKENPPDVKGPRPPWVDIVPPEGGPAAVALARTAPSRRPLAGAPDVELVSERAMPYHMSDAMRMEATERRRQERRADLSSPDRTRSGHPVLVDNFGHSIGDDDLGSGPQVVRVQDPESEQPARVYRSSSARPGRPLMNTAQALAQIAARQQVGYPIAPETLRALEVEARIAARKKYEQHQREVQARVKQQMRRARSEPRTGSANRRVPAPQPPPNAAPPRDPEQRMPDDYPTAVQAELQQARNERHVGNLWDLALQLSVRLEALQRQGMLGLPQQPIQAWPDPSAQLEQQQQPGGSLRDSMAGPLLPYPPPVAVVPTGLPMELGPEFQVQQYDEAVEADIEFNTEASWPVAAHKKPRTTGGSSAGVGADGSEGGRTGGGWASTFGDSSVGDQSRGEQGGSVFASDEDTTAMHEVDSTLTSGLHPASGATAVGTTRSFLANMSSMPSQSSFSTHSRDQDGSSLHGTSGPASPAQLSKNAIENHRRGKRSVSSAPIPSSPSKQAVPAAPIIQIPLPTATSYLAAEGVEPAVSGLPYDNATFSAESADDDGSSSSGESMYGQRVLTIAELHGVLDENPRLAQRLSLDRERDRWEDALSGSPSRTSGIMLRRSTGNADGLRYWQQAAPSSPSIGRTSDDSDRGTPPRPCDAIVNEYEKANSLLRPRPAQLALLKAQAAKRAEERLEGSDSKEGQSETDEEPENPSSLPFPKADDPLSVIKLIAHKGRLPVRPTIIQLTETPVPGAHGHSPIRTEQETQTAPRSGDGEGPAQEPSPHRGREGLLTSGSKRPQVVLSRELTQSPPPQLQQQPRIMLSSRKTCEETSPGPGRIGHGDPNGSSAQQLTDSLPPFVIVTTSVTAAATSVAAVPPPVAQQGPHLPADSSTMHHHTSGSAAPSSAHSPAASMQQQVDAMRKLHLQQLEERGLSESSVAAIAHQQSSAGVVQARAAAAAEGPDDGASGLLGAMGSPQPRPRMVTFLDEAQGPPERVRLAPGELFNQMQTTLKTYEELDAAELELQQLQNARAIAAVQREAHRIAQRLDQTAAAEAQLHLIAQTQAEMDAKLHAFEENIRNEVRKDSLGHLHDVTALFVEQLSRNKVVHTHSMVQTTPPPPSPPRPNFGVQQPASQQPAALHDRPSNLGGSPGPSGKPSSSVSFQRPSSNLSNPTTEYSPDFEESELRQSSYISGRSASRVTFREASQASVPESISEEEEEEDNKRSDSSSEIEEEMSSRHEPSLRTGTATSMRGSVLDLRGDRQTSHATEPETSFASVAESILSERPPSRSALRQQASTLSVPESVDEEPSSLHGHQPARSALRQQSTVSVPESVGYERSTTPHGDSGGGTESVPYSSITGGETTQPYSSIQESLPSHSPGRLHRPSSTASGTSRRPRSAIEEIPSEPGYSTTFEKDEDEHISEELKAGSSRTGMRTDDRGYSTEEVQSEPSGHRSSQRRRISASASVQSTEVEEVMPSGTSPGYSQDVEEDRGLAASGSSLSMQRGPGRPQALVSSPAPTARDAQRPGDVAGVMATPPSVRTLPRRDDSLVPGASPLSLRASLDGGLELDDDVMTSYAADAERRMRQEVALLQDRLKDMNRRADAKMDQLEAELSTERQPQKRQALIRAQRLLQVQHDADAADIQRQISAIKADYSRQRLMLERLYRLAQLTGSGTGLAGKRGAATPAGDSRHADRGRGSAKTLQPRAADRDRHASSSYSVEDVAVQRQQPSASGSLAEEVRVHRARSTTSSIAEEPSQHVRRASSSSSVAEDIPGGSGATEVAEEYSAQFEPSSLKRSSRSQLHRSSRPSQQPSSIVDDIEENLSGRRLGTSGSKSQSVVTEDTFRRSGSTSGSPPAKTRQPVGGSAAIESPYSEDFAGYGANASARPLQSHSAERPGASMARSDDLDSELSVLSLKLERERVELARKLREEKERRRAKVLAKQAEVERLRSKLAALKGQPAPRAAAPKREPSAYTEEESESVVEDEVGESSQPDVVDSGSKVPSIASEVPSREDAASTEESEVADEVEDGYDDDFIKDEEQPTQSSMPSRNGTAASASAEHTTSTVPSVDPEVAAMQREVAVLEEEVRRAKKARIEAMQRHKVKLEAQLKSLRAEAPSSQASKAPLSTTSESRGKAAEAAPPPQSHSTPGTSYSYSEDFAGSGSITEAIAPSLPGAKSSSSVIDEISQSTLQRTSGQPASSSRWSKSVSEERISSAAHTTQGPASRASSGIEDEVKGAALHISRSSGALGGSSQRSGVAGQASTYDDVYDESFETESAVGGSIVHEASEIQDEAGHSEVPSGSDPTAGSLEPIREEDVRSISGQSISYAADSIADRSVQESVVFRSTDTAFGGFPAPGDDSIAESGHGAEDDAPASGSRSAEDVVDVIGQFSYTAGSSGSSQSVQDEQSGSQRRGQDIQDSQPTLSEFLTTADIDTPSVTPSIHSSELEAAKTTKTSSVPTTAPTQSISRSVASREATSAVEEFLASTDTIGESEAPSALSADLEVAQEGSLQQTSAGGSSVQDVEESGPLIVTRHSSGSGPIEEEEEDHEGTSAAPMGSRSTDVLHGSVPESAVKASGSQAELVDEQDEQEEEEEEESDDEISELEVDYSGEATGVEEPEEAFSESALHSQGRSGLRQPSSLGGATVEDDEYEPDFAEHDMTAQDSVLDAVDMVPTGSRVTESTAVEDDVALQHQRSAASASAEAVDYGGFAQPSSATVSADVVDDGPVQRSGPTVSTTPSALPEEYQADDYDDDFQPSVLEVPEESSRNVAGTLQVASASTSRALIPSQVEEPEEEEEDDYESDFQSSALGVPVVVEESSRRVLQPPAPSASASRLVSTGDVVQEEEDIDEYELDFDESALDVRAEVSSRTVHEPSAASVSEGRLASKSEMVQDASELLAQASLPGVTSTSSIGSRRLPGTRSHASSKAVPSVLHQQASSVSAATYDEDFEEGEPSELQLHGTTGLDRTALSVVQESVEDKAQLGATASNLYSDDIGPASNLNQPDAVSSVARSAAESSATEVAGEDLEYDYGASEADEDEQQFSGGSTGLVGPVLPPAATTSVALEVSKRYGPASKQSSGSYSEDFQDQAYDDSMLASALEESAGADVATVDPTTSFSLARDADKDMQPLMAEPRSESSIQKLASLSVERRTLAPPAAASSKEPAPLQLPVAEPSTSHKLPPPPEASTSVLSVVDEGPTSATVSSESSTQELPQGLGEMGEAKKPTAQPQIENDGDDDYTRDFSEPQSNVEALSSITTGDKAHEDRLAVTSHPIGQLPSPSAQSDDGARSLHGDDADDAEENEPEAPEEEDLDLSDLGLDTPVAGVVSGAQPLAGALTPPASSDTPPRVQGTESAEASTSMASEMEVEDSGILAVPRGRGIRQTRQIESRTWRSQQSPLDEEDGLDVDVDLVDLSGPDGSGLLDALGADLITEASEVITPSHSFRMRSGDLASAPSSGSPYGVRSAMSIRLATLRESLDHEGEESEATSEVVTPTAASVLRAAAENVFGSRLGQQAEAKSDAAPSEEGDEEGDEEEVAVAGLIPAQASGSEATFPRTARAGPFEQRAQESPAPAPERTEAASTAVATEPSRELSSATGVFAAAAAGQVGREVSAAASTTQYSDDLEAPPSEVGSGRLSVEEYDPYTSAALAADDSDELLQVAAAFESQAIDADDTDGVAAEYSAISASGMSDDLSKYKVAMQPDSDDEAGGSKTVAAAPAAVTTAANPDPAPAPAQQAEAEDVSSEEAPEVEDEEPEAAASDPFSVDESSDRLPTLRGPQLPVSLLATTAQAAEQAAAAPLRAAEAKGEAVTKSTPAGPVPMAAAAAASSPTATSPRSERSSQGALPGETSLGPLPRSGLGDDDDDDGQGLEYRAMYKPHGEPADTKPAGGQPPSGEAAPPPASEAGVGTKGGYFEELRKFAGSDDDDDGFSGGMGARGTSAASLKPMFQALLDQPESEADLPKGEFESEIEEMLRDAASRSRSRLVSPFQSRDWALDSDAQDQDVDTPGSAQLAAVLPSQPAAAAAATTESVPPEVQDTAAPTAAAGPSREHVVEEITESTVKELVADAVEVMVGITGKAAAASTAQLEPGLRALSTQAEDRGGPTGGSAAAQAAEDSSRSSMGGEASISMSVDDLEGDLELDADAELGSGGGLDLPSPIPSDSGSLGSPMRPFDSAGAAKSSAASAATPSLGPERSDRDLALSGAATDEALADSGVGLNSDEDLGWGGADLEEDWQPDVSGYIAPEMDQAAIERENAPAVSTGAAAVAEYASQVLEQFINNRPEFLVPGAEPLSLEGFLAQERRLVHASEAQHIHNKMVYDAINEALLSIYRGANRVQTAPWLRRNRVAKPLPSPAEMAEQVQQQLRAWSGMRMRDPAEMDKVLAMDAQEDERARADLVAEEAEVVGDVANLIFEDLLTDTALQLTDIEQLLTSRTSSRSTMPGAGRRRLDTLAP</sequence>
<evidence type="ECO:0000259" key="3">
    <source>
        <dbReference type="Pfam" id="PF14309"/>
    </source>
</evidence>
<feature type="compositionally biased region" description="Low complexity" evidence="2">
    <location>
        <begin position="4519"/>
        <end position="4531"/>
    </location>
</feature>
<feature type="compositionally biased region" description="Acidic residues" evidence="2">
    <location>
        <begin position="2314"/>
        <end position="2327"/>
    </location>
</feature>
<feature type="region of interest" description="Disordered" evidence="2">
    <location>
        <begin position="1025"/>
        <end position="1057"/>
    </location>
</feature>
<feature type="region of interest" description="Disordered" evidence="2">
    <location>
        <begin position="2290"/>
        <end position="2411"/>
    </location>
</feature>
<feature type="region of interest" description="Disordered" evidence="2">
    <location>
        <begin position="4040"/>
        <end position="4284"/>
    </location>
</feature>
<feature type="compositionally biased region" description="Polar residues" evidence="2">
    <location>
        <begin position="2381"/>
        <end position="2391"/>
    </location>
</feature>
<feature type="compositionally biased region" description="Pro residues" evidence="2">
    <location>
        <begin position="1452"/>
        <end position="1461"/>
    </location>
</feature>
<feature type="compositionally biased region" description="Basic and acidic residues" evidence="2">
    <location>
        <begin position="4256"/>
        <end position="4265"/>
    </location>
</feature>
<feature type="compositionally biased region" description="Polar residues" evidence="2">
    <location>
        <begin position="2169"/>
        <end position="2192"/>
    </location>
</feature>
<feature type="coiled-coil region" evidence="1">
    <location>
        <begin position="1346"/>
        <end position="1373"/>
    </location>
</feature>
<feature type="compositionally biased region" description="Polar residues" evidence="2">
    <location>
        <begin position="2529"/>
        <end position="2538"/>
    </location>
</feature>
<accession>D8U2A9</accession>
<feature type="region of interest" description="Disordered" evidence="2">
    <location>
        <begin position="1"/>
        <end position="73"/>
    </location>
</feature>
<feature type="compositionally biased region" description="Basic and acidic residues" evidence="2">
    <location>
        <begin position="229"/>
        <end position="239"/>
    </location>
</feature>
<feature type="compositionally biased region" description="Basic and acidic residues" evidence="2">
    <location>
        <begin position="9"/>
        <end position="26"/>
    </location>
</feature>
<feature type="coiled-coil region" evidence="1">
    <location>
        <begin position="1919"/>
        <end position="1950"/>
    </location>
</feature>
<feature type="compositionally biased region" description="Basic residues" evidence="2">
    <location>
        <begin position="2135"/>
        <end position="2145"/>
    </location>
</feature>
<gene>
    <name evidence="4" type="ORF">VOLCADRAFT_105672</name>
</gene>
<feature type="region of interest" description="Disordered" evidence="2">
    <location>
        <begin position="622"/>
        <end position="646"/>
    </location>
</feature>
<feature type="region of interest" description="Disordered" evidence="2">
    <location>
        <begin position="933"/>
        <end position="954"/>
    </location>
</feature>
<feature type="compositionally biased region" description="Acidic residues" evidence="2">
    <location>
        <begin position="3287"/>
        <end position="3296"/>
    </location>
</feature>
<feature type="region of interest" description="Disordered" evidence="2">
    <location>
        <begin position="1214"/>
        <end position="1253"/>
    </location>
</feature>
<feature type="coiled-coil region" evidence="1">
    <location>
        <begin position="143"/>
        <end position="189"/>
    </location>
</feature>
<feature type="compositionally biased region" description="Acidic residues" evidence="2">
    <location>
        <begin position="2355"/>
        <end position="2376"/>
    </location>
</feature>
<feature type="compositionally biased region" description="Acidic residues" evidence="2">
    <location>
        <begin position="3866"/>
        <end position="3879"/>
    </location>
</feature>
<evidence type="ECO:0000256" key="1">
    <source>
        <dbReference type="SAM" id="Coils"/>
    </source>
</evidence>
<feature type="compositionally biased region" description="Polar residues" evidence="2">
    <location>
        <begin position="3541"/>
        <end position="3554"/>
    </location>
</feature>
<feature type="compositionally biased region" description="Low complexity" evidence="2">
    <location>
        <begin position="836"/>
        <end position="847"/>
    </location>
</feature>
<proteinExistence type="predicted"/>